<evidence type="ECO:0000256" key="6">
    <source>
        <dbReference type="ARBA" id="ARBA00022833"/>
    </source>
</evidence>
<dbReference type="PANTHER" id="PTHR30616:SF2">
    <property type="entry name" value="PURINE NUCLEOSIDE PHOSPHORYLASE LACC1"/>
    <property type="match status" value="1"/>
</dbReference>
<keyword evidence="3" id="KW-0808">Transferase</keyword>
<evidence type="ECO:0000256" key="4">
    <source>
        <dbReference type="ARBA" id="ARBA00022723"/>
    </source>
</evidence>
<feature type="region of interest" description="Disordered" evidence="11">
    <location>
        <begin position="1"/>
        <end position="20"/>
    </location>
</feature>
<dbReference type="Pfam" id="PF02578">
    <property type="entry name" value="Cu-oxidase_4"/>
    <property type="match status" value="1"/>
</dbReference>
<evidence type="ECO:0000256" key="11">
    <source>
        <dbReference type="SAM" id="MobiDB-lite"/>
    </source>
</evidence>
<dbReference type="CDD" id="cd16833">
    <property type="entry name" value="YfiH"/>
    <property type="match status" value="1"/>
</dbReference>
<dbReference type="NCBIfam" id="TIGR00726">
    <property type="entry name" value="peptidoglycan editing factor PgeF"/>
    <property type="match status" value="1"/>
</dbReference>
<keyword evidence="4" id="KW-0479">Metal-binding</keyword>
<evidence type="ECO:0000313" key="13">
    <source>
        <dbReference type="Proteomes" id="UP000199706"/>
    </source>
</evidence>
<organism evidence="12 13">
    <name type="scientific">Paraburkholderia phenazinium</name>
    <dbReference type="NCBI Taxonomy" id="60549"/>
    <lineage>
        <taxon>Bacteria</taxon>
        <taxon>Pseudomonadati</taxon>
        <taxon>Pseudomonadota</taxon>
        <taxon>Betaproteobacteria</taxon>
        <taxon>Burkholderiales</taxon>
        <taxon>Burkholderiaceae</taxon>
        <taxon>Paraburkholderia</taxon>
    </lineage>
</organism>
<evidence type="ECO:0000256" key="8">
    <source>
        <dbReference type="ARBA" id="ARBA00048968"/>
    </source>
</evidence>
<keyword evidence="6" id="KW-0862">Zinc</keyword>
<accession>A0A1G7UQ16</accession>
<keyword evidence="5" id="KW-0378">Hydrolase</keyword>
<dbReference type="EMBL" id="FNCJ01000003">
    <property type="protein sequence ID" value="SDG49606.1"/>
    <property type="molecule type" value="Genomic_DNA"/>
</dbReference>
<gene>
    <name evidence="12" type="ORF">SAMN05216466_103553</name>
</gene>
<reference evidence="12 13" key="1">
    <citation type="submission" date="2016-10" db="EMBL/GenBank/DDBJ databases">
        <authorList>
            <person name="de Groot N.N."/>
        </authorList>
    </citation>
    <scope>NUCLEOTIDE SEQUENCE [LARGE SCALE GENOMIC DNA]</scope>
    <source>
        <strain evidence="12 13">LMG 2247</strain>
    </source>
</reference>
<evidence type="ECO:0000256" key="3">
    <source>
        <dbReference type="ARBA" id="ARBA00022679"/>
    </source>
</evidence>
<comment type="catalytic activity">
    <reaction evidence="9">
        <text>S-methyl-5'-thioadenosine + phosphate = 5-(methylsulfanyl)-alpha-D-ribose 1-phosphate + adenine</text>
        <dbReference type="Rhea" id="RHEA:11852"/>
        <dbReference type="ChEBI" id="CHEBI:16708"/>
        <dbReference type="ChEBI" id="CHEBI:17509"/>
        <dbReference type="ChEBI" id="CHEBI:43474"/>
        <dbReference type="ChEBI" id="CHEBI:58533"/>
        <dbReference type="EC" id="2.4.2.28"/>
    </reaction>
    <physiologicalReaction direction="left-to-right" evidence="9">
        <dbReference type="Rhea" id="RHEA:11853"/>
    </physiologicalReaction>
</comment>
<dbReference type="SUPFAM" id="SSF64438">
    <property type="entry name" value="CNF1/YfiH-like putative cysteine hydrolases"/>
    <property type="match status" value="1"/>
</dbReference>
<evidence type="ECO:0000256" key="9">
    <source>
        <dbReference type="ARBA" id="ARBA00049893"/>
    </source>
</evidence>
<dbReference type="Gene3D" id="3.60.140.10">
    <property type="entry name" value="CNF1/YfiH-like putative cysteine hydrolases"/>
    <property type="match status" value="1"/>
</dbReference>
<dbReference type="GO" id="GO:0005507">
    <property type="term" value="F:copper ion binding"/>
    <property type="evidence" value="ECO:0007669"/>
    <property type="project" value="TreeGrafter"/>
</dbReference>
<dbReference type="GO" id="GO:0017061">
    <property type="term" value="F:S-methyl-5-thioadenosine phosphorylase activity"/>
    <property type="evidence" value="ECO:0007669"/>
    <property type="project" value="UniProtKB-EC"/>
</dbReference>
<name>A0A1G7UQ16_9BURK</name>
<dbReference type="InterPro" id="IPR003730">
    <property type="entry name" value="Cu_polyphenol_OxRdtase"/>
</dbReference>
<dbReference type="PANTHER" id="PTHR30616">
    <property type="entry name" value="UNCHARACTERIZED PROTEIN YFIH"/>
    <property type="match status" value="1"/>
</dbReference>
<dbReference type="RefSeq" id="WP_090683860.1">
    <property type="nucleotide sequence ID" value="NZ_CADERL010000005.1"/>
</dbReference>
<protein>
    <recommendedName>
        <fullName evidence="10">Purine nucleoside phosphorylase</fullName>
    </recommendedName>
</protein>
<dbReference type="Proteomes" id="UP000199706">
    <property type="component" value="Unassembled WGS sequence"/>
</dbReference>
<dbReference type="OrthoDB" id="4279at2"/>
<dbReference type="InterPro" id="IPR038371">
    <property type="entry name" value="Cu_polyphenol_OxRdtase_sf"/>
</dbReference>
<dbReference type="GO" id="GO:0016787">
    <property type="term" value="F:hydrolase activity"/>
    <property type="evidence" value="ECO:0007669"/>
    <property type="project" value="UniProtKB-KW"/>
</dbReference>
<dbReference type="InterPro" id="IPR011324">
    <property type="entry name" value="Cytotoxic_necrot_fac-like_cat"/>
</dbReference>
<dbReference type="AlphaFoldDB" id="A0A1G7UQ16"/>
<evidence type="ECO:0000256" key="1">
    <source>
        <dbReference type="ARBA" id="ARBA00000553"/>
    </source>
</evidence>
<evidence type="ECO:0000256" key="10">
    <source>
        <dbReference type="RuleBase" id="RU361274"/>
    </source>
</evidence>
<evidence type="ECO:0000256" key="5">
    <source>
        <dbReference type="ARBA" id="ARBA00022801"/>
    </source>
</evidence>
<comment type="catalytic activity">
    <reaction evidence="1">
        <text>inosine + phosphate = alpha-D-ribose 1-phosphate + hypoxanthine</text>
        <dbReference type="Rhea" id="RHEA:27646"/>
        <dbReference type="ChEBI" id="CHEBI:17368"/>
        <dbReference type="ChEBI" id="CHEBI:17596"/>
        <dbReference type="ChEBI" id="CHEBI:43474"/>
        <dbReference type="ChEBI" id="CHEBI:57720"/>
        <dbReference type="EC" id="2.4.2.1"/>
    </reaction>
    <physiologicalReaction direction="left-to-right" evidence="1">
        <dbReference type="Rhea" id="RHEA:27647"/>
    </physiologicalReaction>
</comment>
<evidence type="ECO:0000256" key="7">
    <source>
        <dbReference type="ARBA" id="ARBA00047989"/>
    </source>
</evidence>
<sequence>MTQPESSRPEAALHGSAQDESTVPALTLADVLQPGWQVAPRVRALVTTRNGGVSLPPYGRWRDGADQPGGLNLGRLAGDDPVCVEQNRARLMALTGGAEAAWLEQVHGAGVVDAHEVLMRAREGAPLVRADASVTNRPGTICVVMIADCMPVLLCDAEGRAVGAAHAGWRGLAAGVVEKTAQRVAELAGTQAGSLRAYLGPSIGAQTFEVGSDVRDAFMNGVDAAQREATAQAFVPRPDAPGKYLADLPALARLRLQRLGVTEISGGDACTVTERERFYSYRRDRVTGRMAAMIWLAD</sequence>
<proteinExistence type="inferred from homology"/>
<evidence type="ECO:0000313" key="12">
    <source>
        <dbReference type="EMBL" id="SDG49606.1"/>
    </source>
</evidence>
<comment type="similarity">
    <text evidence="2 10">Belongs to the purine nucleoside phosphorylase YfiH/LACC1 family.</text>
</comment>
<evidence type="ECO:0000256" key="2">
    <source>
        <dbReference type="ARBA" id="ARBA00007353"/>
    </source>
</evidence>
<comment type="catalytic activity">
    <reaction evidence="8">
        <text>adenosine + phosphate = alpha-D-ribose 1-phosphate + adenine</text>
        <dbReference type="Rhea" id="RHEA:27642"/>
        <dbReference type="ChEBI" id="CHEBI:16335"/>
        <dbReference type="ChEBI" id="CHEBI:16708"/>
        <dbReference type="ChEBI" id="CHEBI:43474"/>
        <dbReference type="ChEBI" id="CHEBI:57720"/>
        <dbReference type="EC" id="2.4.2.1"/>
    </reaction>
    <physiologicalReaction direction="left-to-right" evidence="8">
        <dbReference type="Rhea" id="RHEA:27643"/>
    </physiologicalReaction>
</comment>
<comment type="catalytic activity">
    <reaction evidence="7">
        <text>adenosine + H2O + H(+) = inosine + NH4(+)</text>
        <dbReference type="Rhea" id="RHEA:24408"/>
        <dbReference type="ChEBI" id="CHEBI:15377"/>
        <dbReference type="ChEBI" id="CHEBI:15378"/>
        <dbReference type="ChEBI" id="CHEBI:16335"/>
        <dbReference type="ChEBI" id="CHEBI:17596"/>
        <dbReference type="ChEBI" id="CHEBI:28938"/>
        <dbReference type="EC" id="3.5.4.4"/>
    </reaction>
    <physiologicalReaction direction="left-to-right" evidence="7">
        <dbReference type="Rhea" id="RHEA:24409"/>
    </physiologicalReaction>
</comment>